<sequence length="32" mass="3571">MEYEGTYWCVIGQMGSLPGEQGRFVSALFLNS</sequence>
<evidence type="ECO:0000313" key="1">
    <source>
        <dbReference type="EMBL" id="VYU53966.1"/>
    </source>
</evidence>
<dbReference type="AlphaFoldDB" id="A0A6N3FQ61"/>
<accession>A0A6N3FQ61</accession>
<protein>
    <submittedName>
        <fullName evidence="1">Uncharacterized protein</fullName>
    </submittedName>
</protein>
<dbReference type="EMBL" id="CACRUM010000078">
    <property type="protein sequence ID" value="VYU53966.1"/>
    <property type="molecule type" value="Genomic_DNA"/>
</dbReference>
<gene>
    <name evidence="1" type="ORF">RILFYP67_02273</name>
</gene>
<organism evidence="1">
    <name type="scientific">Roseburia intestinalis</name>
    <dbReference type="NCBI Taxonomy" id="166486"/>
    <lineage>
        <taxon>Bacteria</taxon>
        <taxon>Bacillati</taxon>
        <taxon>Bacillota</taxon>
        <taxon>Clostridia</taxon>
        <taxon>Lachnospirales</taxon>
        <taxon>Lachnospiraceae</taxon>
        <taxon>Roseburia</taxon>
    </lineage>
</organism>
<reference evidence="1" key="1">
    <citation type="submission" date="2019-11" db="EMBL/GenBank/DDBJ databases">
        <authorList>
            <person name="Feng L."/>
        </authorList>
    </citation>
    <scope>NUCLEOTIDE SEQUENCE</scope>
    <source>
        <strain evidence="1">RintestinalisLFYP67</strain>
    </source>
</reference>
<name>A0A6N3FQ61_9FIRM</name>
<proteinExistence type="predicted"/>